<keyword evidence="1" id="KW-1133">Transmembrane helix</keyword>
<evidence type="ECO:0000313" key="2">
    <source>
        <dbReference type="EMBL" id="RAP74795.1"/>
    </source>
</evidence>
<accession>A0A328U1M8</accession>
<name>A0A328U1M8_9BACL</name>
<proteinExistence type="predicted"/>
<dbReference type="RefSeq" id="WP_112884582.1">
    <property type="nucleotide sequence ID" value="NZ_QLUW01000004.1"/>
</dbReference>
<protein>
    <submittedName>
        <fullName evidence="2">Uncharacterized protein</fullName>
    </submittedName>
</protein>
<sequence>MQNKKETTLKGAIIFLGCCIIYGSCTFATTNNVISTDPETKIKLDLILDAVSRETQETVQEPVFETGNGISYEQFQDSFLKFKKNFSSSNFISISPEEVNLKTTSLPHHHFGSSKIDAINNDINTPRRLENYYKSNQSSMLIKVDFIYMPNVIEDSFLTISSINNKDNTNIEEKYQTIDRPHLDDYYITMNGMLIVIKFLDTSTAKGQDDKKYDAFIKEELLFYQDFEKAIK</sequence>
<organism evidence="2 3">
    <name type="scientific">Paenibacillus montanisoli</name>
    <dbReference type="NCBI Taxonomy" id="2081970"/>
    <lineage>
        <taxon>Bacteria</taxon>
        <taxon>Bacillati</taxon>
        <taxon>Bacillota</taxon>
        <taxon>Bacilli</taxon>
        <taxon>Bacillales</taxon>
        <taxon>Paenibacillaceae</taxon>
        <taxon>Paenibacillus</taxon>
    </lineage>
</organism>
<evidence type="ECO:0000256" key="1">
    <source>
        <dbReference type="SAM" id="Phobius"/>
    </source>
</evidence>
<keyword evidence="1" id="KW-0472">Membrane</keyword>
<dbReference type="AlphaFoldDB" id="A0A328U1M8"/>
<comment type="caution">
    <text evidence="2">The sequence shown here is derived from an EMBL/GenBank/DDBJ whole genome shotgun (WGS) entry which is preliminary data.</text>
</comment>
<dbReference type="OrthoDB" id="9881701at2"/>
<evidence type="ECO:0000313" key="3">
    <source>
        <dbReference type="Proteomes" id="UP000249260"/>
    </source>
</evidence>
<dbReference type="Proteomes" id="UP000249260">
    <property type="component" value="Unassembled WGS sequence"/>
</dbReference>
<reference evidence="2 3" key="1">
    <citation type="submission" date="2018-06" db="EMBL/GenBank/DDBJ databases">
        <title>Paenibacillus montanisoli sp. nov., isolated from mountain area soil.</title>
        <authorList>
            <person name="Wu M."/>
        </authorList>
    </citation>
    <scope>NUCLEOTIDE SEQUENCE [LARGE SCALE GENOMIC DNA]</scope>
    <source>
        <strain evidence="2 3">RA17</strain>
    </source>
</reference>
<keyword evidence="3" id="KW-1185">Reference proteome</keyword>
<feature type="transmembrane region" description="Helical" evidence="1">
    <location>
        <begin position="12"/>
        <end position="34"/>
    </location>
</feature>
<keyword evidence="1" id="KW-0812">Transmembrane</keyword>
<gene>
    <name evidence="2" type="ORF">DL346_22420</name>
</gene>
<dbReference type="EMBL" id="QLUW01000004">
    <property type="protein sequence ID" value="RAP74795.1"/>
    <property type="molecule type" value="Genomic_DNA"/>
</dbReference>